<sequence>MFSDGDSIGTSKNPALLQAVWHLEIASGYSIPRPRHPHPHKIRSESSLDLSLSVYRNAQGAFLPCVSSTDEPSYWRLEKLSIDPTGAKGSLKHGQHVRLMWRFSDQASGFRDYCGDVLGWRNFQPPKACPTDILYMKSPYPRFENPGEGTMAIVISAVHSLGPVVASVKARAKKKKKKKNKGSWSQTNPGTSNAGVGDALDFMNVISSGHYESEQEKVIRTLEEPG</sequence>
<dbReference type="OrthoDB" id="3866630at2759"/>
<name>A0A9P4NB51_9PLEO</name>
<evidence type="ECO:0000256" key="1">
    <source>
        <dbReference type="SAM" id="MobiDB-lite"/>
    </source>
</evidence>
<dbReference type="Proteomes" id="UP000800093">
    <property type="component" value="Unassembled WGS sequence"/>
</dbReference>
<dbReference type="AlphaFoldDB" id="A0A9P4NB51"/>
<accession>A0A9P4NB51</accession>
<protein>
    <submittedName>
        <fullName evidence="2">Uncharacterized protein</fullName>
    </submittedName>
</protein>
<comment type="caution">
    <text evidence="2">The sequence shown here is derived from an EMBL/GenBank/DDBJ whole genome shotgun (WGS) entry which is preliminary data.</text>
</comment>
<organism evidence="2 3">
    <name type="scientific">Lojkania enalia</name>
    <dbReference type="NCBI Taxonomy" id="147567"/>
    <lineage>
        <taxon>Eukaryota</taxon>
        <taxon>Fungi</taxon>
        <taxon>Dikarya</taxon>
        <taxon>Ascomycota</taxon>
        <taxon>Pezizomycotina</taxon>
        <taxon>Dothideomycetes</taxon>
        <taxon>Pleosporomycetidae</taxon>
        <taxon>Pleosporales</taxon>
        <taxon>Pleosporales incertae sedis</taxon>
        <taxon>Lojkania</taxon>
    </lineage>
</organism>
<proteinExistence type="predicted"/>
<gene>
    <name evidence="2" type="ORF">CC78DRAFT_574097</name>
</gene>
<dbReference type="EMBL" id="ML986580">
    <property type="protein sequence ID" value="KAF2269989.1"/>
    <property type="molecule type" value="Genomic_DNA"/>
</dbReference>
<feature type="compositionally biased region" description="Polar residues" evidence="1">
    <location>
        <begin position="182"/>
        <end position="194"/>
    </location>
</feature>
<feature type="compositionally biased region" description="Basic residues" evidence="1">
    <location>
        <begin position="172"/>
        <end position="181"/>
    </location>
</feature>
<evidence type="ECO:0000313" key="3">
    <source>
        <dbReference type="Proteomes" id="UP000800093"/>
    </source>
</evidence>
<keyword evidence="3" id="KW-1185">Reference proteome</keyword>
<reference evidence="3" key="1">
    <citation type="journal article" date="2020" name="Stud. Mycol.">
        <title>101 Dothideomycetes genomes: A test case for predicting lifestyles and emergence of pathogens.</title>
        <authorList>
            <person name="Haridas S."/>
            <person name="Albert R."/>
            <person name="Binder M."/>
            <person name="Bloem J."/>
            <person name="LaButti K."/>
            <person name="Salamov A."/>
            <person name="Andreopoulos B."/>
            <person name="Baker S."/>
            <person name="Barry K."/>
            <person name="Bills G."/>
            <person name="Bluhm B."/>
            <person name="Cannon C."/>
            <person name="Castanera R."/>
            <person name="Culley D."/>
            <person name="Daum C."/>
            <person name="Ezra D."/>
            <person name="Gonzalez J."/>
            <person name="Henrissat B."/>
            <person name="Kuo A."/>
            <person name="Liang C."/>
            <person name="Lipzen A."/>
            <person name="Lutzoni F."/>
            <person name="Magnuson J."/>
            <person name="Mondo S."/>
            <person name="Nolan M."/>
            <person name="Ohm R."/>
            <person name="Pangilinan J."/>
            <person name="Park H.-J."/>
            <person name="Ramirez L."/>
            <person name="Alfaro M."/>
            <person name="Sun H."/>
            <person name="Tritt A."/>
            <person name="Yoshinaga Y."/>
            <person name="Zwiers L.-H."/>
            <person name="Turgeon B."/>
            <person name="Goodwin S."/>
            <person name="Spatafora J."/>
            <person name="Crous P."/>
            <person name="Grigoriev I."/>
        </authorList>
    </citation>
    <scope>NUCLEOTIDE SEQUENCE [LARGE SCALE GENOMIC DNA]</scope>
    <source>
        <strain evidence="3">CBS 304.66</strain>
    </source>
</reference>
<feature type="region of interest" description="Disordered" evidence="1">
    <location>
        <begin position="172"/>
        <end position="197"/>
    </location>
</feature>
<evidence type="ECO:0000313" key="2">
    <source>
        <dbReference type="EMBL" id="KAF2269989.1"/>
    </source>
</evidence>